<keyword evidence="1" id="KW-0812">Transmembrane</keyword>
<keyword evidence="1" id="KW-0472">Membrane</keyword>
<gene>
    <name evidence="2" type="ORF">MBM_02213</name>
</gene>
<dbReference type="EMBL" id="JH921430">
    <property type="protein sequence ID" value="EKD20261.1"/>
    <property type="molecule type" value="Genomic_DNA"/>
</dbReference>
<dbReference type="KEGG" id="mbe:MBM_02213"/>
<dbReference type="HOGENOM" id="CLU_042311_0_0_1"/>
<sequence length="231" mass="26070">MNTGLKTYTTLPLLALPALPPSLALVIVDLAILYAFITTRMLLPSAPRAPCFNSANITDFIENKIEQGRLFFLGLLVEIRNKTIKHCKVDELDLDSYAAFDDFVVFAFKTDQSAKTIEAINREKSFLANFIKDIRTLVKEYTELASVLNFKFDSKTTTKPLLSIPLKMLEVRSASKVEFRLLLSATNYKDEKEEEVKDTGAICKIIAFARIPKTQLKLFINTGINVRPLRT</sequence>
<reference evidence="2 3" key="1">
    <citation type="journal article" date="2012" name="BMC Genomics">
        <title>Sequencing the genome of Marssonina brunnea reveals fungus-poplar co-evolution.</title>
        <authorList>
            <person name="Zhu S."/>
            <person name="Cao Y.-Z."/>
            <person name="Jiang C."/>
            <person name="Tan B.-Y."/>
            <person name="Wang Z."/>
            <person name="Feng S."/>
            <person name="Zhang L."/>
            <person name="Su X.-H."/>
            <person name="Brejova B."/>
            <person name="Vinar T."/>
            <person name="Xu M."/>
            <person name="Wang M.-X."/>
            <person name="Zhang S.-G."/>
            <person name="Huang M.-R."/>
            <person name="Wu R."/>
            <person name="Zhou Y."/>
        </authorList>
    </citation>
    <scope>NUCLEOTIDE SEQUENCE [LARGE SCALE GENOMIC DNA]</scope>
    <source>
        <strain evidence="2 3">MB_m1</strain>
    </source>
</reference>
<keyword evidence="1" id="KW-1133">Transmembrane helix</keyword>
<dbReference type="InParanoid" id="K1X511"/>
<name>K1X511_MARBU</name>
<proteinExistence type="predicted"/>
<evidence type="ECO:0000256" key="1">
    <source>
        <dbReference type="SAM" id="Phobius"/>
    </source>
</evidence>
<organism evidence="2 3">
    <name type="scientific">Marssonina brunnea f. sp. multigermtubi (strain MB_m1)</name>
    <name type="common">Marssonina leaf spot fungus</name>
    <dbReference type="NCBI Taxonomy" id="1072389"/>
    <lineage>
        <taxon>Eukaryota</taxon>
        <taxon>Fungi</taxon>
        <taxon>Dikarya</taxon>
        <taxon>Ascomycota</taxon>
        <taxon>Pezizomycotina</taxon>
        <taxon>Leotiomycetes</taxon>
        <taxon>Helotiales</taxon>
        <taxon>Drepanopezizaceae</taxon>
        <taxon>Drepanopeziza</taxon>
    </lineage>
</organism>
<dbReference type="AlphaFoldDB" id="K1X511"/>
<evidence type="ECO:0000313" key="3">
    <source>
        <dbReference type="Proteomes" id="UP000006753"/>
    </source>
</evidence>
<keyword evidence="3" id="KW-1185">Reference proteome</keyword>
<evidence type="ECO:0000313" key="2">
    <source>
        <dbReference type="EMBL" id="EKD20261.1"/>
    </source>
</evidence>
<accession>K1X511</accession>
<dbReference type="Proteomes" id="UP000006753">
    <property type="component" value="Unassembled WGS sequence"/>
</dbReference>
<protein>
    <submittedName>
        <fullName evidence="2">Uncharacterized protein</fullName>
    </submittedName>
</protein>
<feature type="transmembrane region" description="Helical" evidence="1">
    <location>
        <begin position="12"/>
        <end position="37"/>
    </location>
</feature>